<evidence type="ECO:0000313" key="5">
    <source>
        <dbReference type="Proteomes" id="UP001208186"/>
    </source>
</evidence>
<evidence type="ECO:0000313" key="4">
    <source>
        <dbReference type="EMBL" id="MCU4725583.1"/>
    </source>
</evidence>
<dbReference type="Proteomes" id="UP001208186">
    <property type="component" value="Unassembled WGS sequence"/>
</dbReference>
<feature type="region of interest" description="Disordered" evidence="1">
    <location>
        <begin position="230"/>
        <end position="271"/>
    </location>
</feature>
<gene>
    <name evidence="4" type="ORF">OB914_01150</name>
    <name evidence="3" type="ORF">OB916_01870</name>
</gene>
<name>A0AAE3LHU1_9EURY</name>
<feature type="compositionally biased region" description="Acidic residues" evidence="1">
    <location>
        <begin position="259"/>
        <end position="269"/>
    </location>
</feature>
<feature type="domain" description="DUF8125" evidence="2">
    <location>
        <begin position="161"/>
        <end position="237"/>
    </location>
</feature>
<dbReference type="EMBL" id="JAOPKD010000001">
    <property type="protein sequence ID" value="MCU4725583.1"/>
    <property type="molecule type" value="Genomic_DNA"/>
</dbReference>
<dbReference type="RefSeq" id="WP_315907573.1">
    <property type="nucleotide sequence ID" value="NZ_JAOPKC010000001.1"/>
</dbReference>
<sequence length="282" mass="30403">MTSSDSRVPGWIVAPIATAREVVGNNRRASYLAVVILAGLYATGNLPSVGIPSWWPAAGVAAAAAYFGGKRAAKSILELVPEKDGILLVEFQADDPGGGAIYELSEEAFEDMWIAGGDLYQWDNSPRRVYEVREYDPELNWAVGNWREAPPGSALASHATVDDALAAIRELREDLEPDAAEARELRRRIRGIIRELDKERAEAQQAILDDHLAPDLGGSRSIDEIVDEHIPDEIHPANGASERERPPDAPRPGPKENGDSPDDDGDDTLEGLKAALAGEADG</sequence>
<evidence type="ECO:0000256" key="1">
    <source>
        <dbReference type="SAM" id="MobiDB-lite"/>
    </source>
</evidence>
<dbReference type="Pfam" id="PF26447">
    <property type="entry name" value="DUF8126"/>
    <property type="match status" value="1"/>
</dbReference>
<protein>
    <recommendedName>
        <fullName evidence="2">DUF8125 domain-containing protein</fullName>
    </recommendedName>
</protein>
<evidence type="ECO:0000313" key="3">
    <source>
        <dbReference type="EMBL" id="MCU4716812.1"/>
    </source>
</evidence>
<dbReference type="Pfam" id="PF26446">
    <property type="entry name" value="DUF8125"/>
    <property type="match status" value="1"/>
</dbReference>
<evidence type="ECO:0000259" key="2">
    <source>
        <dbReference type="Pfam" id="PF26447"/>
    </source>
</evidence>
<feature type="compositionally biased region" description="Basic and acidic residues" evidence="1">
    <location>
        <begin position="230"/>
        <end position="258"/>
    </location>
</feature>
<evidence type="ECO:0000313" key="6">
    <source>
        <dbReference type="Proteomes" id="UP001209746"/>
    </source>
</evidence>
<reference evidence="4" key="1">
    <citation type="submission" date="2023-02" db="EMBL/GenBank/DDBJ databases">
        <title>Enrichment on poylsaccharides allowed isolation of novel metabolic and taxonomic groups of Haloarchaea.</title>
        <authorList>
            <person name="Sorokin D.Y."/>
            <person name="Elcheninov A.G."/>
            <person name="Khizhniak T.V."/>
            <person name="Kolganova T.V."/>
            <person name="Kublanov I.V."/>
        </authorList>
    </citation>
    <scope>NUCLEOTIDE SEQUENCE</scope>
    <source>
        <strain evidence="3 5">HArc-curdl5-1</strain>
        <strain evidence="4">HArc-curdl7</strain>
    </source>
</reference>
<proteinExistence type="predicted"/>
<dbReference type="InterPro" id="IPR058439">
    <property type="entry name" value="DUF8126"/>
</dbReference>
<comment type="caution">
    <text evidence="4">The sequence shown here is derived from an EMBL/GenBank/DDBJ whole genome shotgun (WGS) entry which is preliminary data.</text>
</comment>
<dbReference type="InterPro" id="IPR058438">
    <property type="entry name" value="DUF8125"/>
</dbReference>
<keyword evidence="5" id="KW-1185">Reference proteome</keyword>
<dbReference type="Proteomes" id="UP001209746">
    <property type="component" value="Unassembled WGS sequence"/>
</dbReference>
<organism evidence="4 6">
    <name type="scientific">Halapricum hydrolyticum</name>
    <dbReference type="NCBI Taxonomy" id="2979991"/>
    <lineage>
        <taxon>Archaea</taxon>
        <taxon>Methanobacteriati</taxon>
        <taxon>Methanobacteriota</taxon>
        <taxon>Stenosarchaea group</taxon>
        <taxon>Halobacteria</taxon>
        <taxon>Halobacteriales</taxon>
        <taxon>Haloarculaceae</taxon>
        <taxon>Halapricum</taxon>
    </lineage>
</organism>
<accession>A0AAE3LHU1</accession>
<dbReference type="EMBL" id="JAOPKC010000001">
    <property type="protein sequence ID" value="MCU4716812.1"/>
    <property type="molecule type" value="Genomic_DNA"/>
</dbReference>
<dbReference type="AlphaFoldDB" id="A0AAE3LHU1"/>